<dbReference type="InterPro" id="IPR009045">
    <property type="entry name" value="Zn_M74/Hedgehog-like"/>
</dbReference>
<dbReference type="Proteomes" id="UP001499938">
    <property type="component" value="Unassembled WGS sequence"/>
</dbReference>
<dbReference type="PANTHER" id="PTHR34385">
    <property type="entry name" value="D-ALANYL-D-ALANINE CARBOXYPEPTIDASE"/>
    <property type="match status" value="1"/>
</dbReference>
<dbReference type="PANTHER" id="PTHR34385:SF1">
    <property type="entry name" value="PEPTIDOGLYCAN L-ALANYL-D-GLUTAMATE ENDOPEPTIDASE CWLK"/>
    <property type="match status" value="1"/>
</dbReference>
<accession>A0ABP4XK30</accession>
<feature type="coiled-coil region" evidence="1">
    <location>
        <begin position="80"/>
        <end position="138"/>
    </location>
</feature>
<proteinExistence type="predicted"/>
<feature type="region of interest" description="Disordered" evidence="2">
    <location>
        <begin position="24"/>
        <end position="51"/>
    </location>
</feature>
<evidence type="ECO:0000259" key="4">
    <source>
        <dbReference type="Pfam" id="PF02557"/>
    </source>
</evidence>
<organism evidence="5 6">
    <name type="scientific">Nostocoides veronense</name>
    <dbReference type="NCBI Taxonomy" id="330836"/>
    <lineage>
        <taxon>Bacteria</taxon>
        <taxon>Bacillati</taxon>
        <taxon>Actinomycetota</taxon>
        <taxon>Actinomycetes</taxon>
        <taxon>Micrococcales</taxon>
        <taxon>Intrasporangiaceae</taxon>
        <taxon>Nostocoides</taxon>
    </lineage>
</organism>
<reference evidence="6" key="1">
    <citation type="journal article" date="2019" name="Int. J. Syst. Evol. Microbiol.">
        <title>The Global Catalogue of Microorganisms (GCM) 10K type strain sequencing project: providing services to taxonomists for standard genome sequencing and annotation.</title>
        <authorList>
            <consortium name="The Broad Institute Genomics Platform"/>
            <consortium name="The Broad Institute Genome Sequencing Center for Infectious Disease"/>
            <person name="Wu L."/>
            <person name="Ma J."/>
        </authorList>
    </citation>
    <scope>NUCLEOTIDE SEQUENCE [LARGE SCALE GENOMIC DNA]</scope>
    <source>
        <strain evidence="6">JCM 15592</strain>
    </source>
</reference>
<dbReference type="EMBL" id="BAAAPO010000015">
    <property type="protein sequence ID" value="GAA1785727.1"/>
    <property type="molecule type" value="Genomic_DNA"/>
</dbReference>
<dbReference type="SUPFAM" id="SSF55166">
    <property type="entry name" value="Hedgehog/DD-peptidase"/>
    <property type="match status" value="1"/>
</dbReference>
<keyword evidence="1" id="KW-0175">Coiled coil</keyword>
<keyword evidence="3" id="KW-0732">Signal</keyword>
<sequence length="421" mass="44284">MRLTGPVLLVASLTLGLGCSAAQAAESGSSSPTPSTTVTIPPDTTDSGGLSPEEVQRQVARAEILRQQILATSDDMAAAMTKVEEAAKKANAALQAYSEASTEGRDAREKAKTQADIADALQERLDQARSELREWAVSAYTQGGPLAEQLGYLDALSKEASEASNPLQDLNYLTDNRIRSVDDIRQVAVAQKLASMNAEAELGKAEAAEAKAKKAKLKAQGFVQQQQSALDELRTAHAEHVTEAGPLAGLLLGTGDADAIAASERLTDALAASNVSIKDLRLTPCTDASGVFPNGQIPPSNLCPMVGSSDEFLVPDAAAAFNAMSKAYAKDSGQLLCVTDGYRSYAEQVAVKAARGPWAATPGTSEHGLGRAVDLCGGVQDYSAPAHLWLVQNAALFGWFHPDWAAQGGRLPEPWHWEYAG</sequence>
<dbReference type="PROSITE" id="PS51257">
    <property type="entry name" value="PROKAR_LIPOPROTEIN"/>
    <property type="match status" value="1"/>
</dbReference>
<dbReference type="CDD" id="cd14814">
    <property type="entry name" value="Peptidase_M15"/>
    <property type="match status" value="1"/>
</dbReference>
<evidence type="ECO:0000256" key="1">
    <source>
        <dbReference type="SAM" id="Coils"/>
    </source>
</evidence>
<evidence type="ECO:0000313" key="5">
    <source>
        <dbReference type="EMBL" id="GAA1785727.1"/>
    </source>
</evidence>
<keyword evidence="6" id="KW-1185">Reference proteome</keyword>
<protein>
    <recommendedName>
        <fullName evidence="4">D-alanyl-D-alanine carboxypeptidase-like core domain-containing protein</fullName>
    </recommendedName>
</protein>
<evidence type="ECO:0000256" key="2">
    <source>
        <dbReference type="SAM" id="MobiDB-lite"/>
    </source>
</evidence>
<evidence type="ECO:0000256" key="3">
    <source>
        <dbReference type="SAM" id="SignalP"/>
    </source>
</evidence>
<feature type="compositionally biased region" description="Low complexity" evidence="2">
    <location>
        <begin position="24"/>
        <end position="47"/>
    </location>
</feature>
<dbReference type="Gene3D" id="3.30.1380.10">
    <property type="match status" value="1"/>
</dbReference>
<feature type="chain" id="PRO_5047397308" description="D-alanyl-D-alanine carboxypeptidase-like core domain-containing protein" evidence="3">
    <location>
        <begin position="25"/>
        <end position="421"/>
    </location>
</feature>
<feature type="domain" description="D-alanyl-D-alanine carboxypeptidase-like core" evidence="4">
    <location>
        <begin position="313"/>
        <end position="421"/>
    </location>
</feature>
<gene>
    <name evidence="5" type="ORF">GCM10009811_08580</name>
</gene>
<name>A0ABP4XK30_9MICO</name>
<comment type="caution">
    <text evidence="5">The sequence shown here is derived from an EMBL/GenBank/DDBJ whole genome shotgun (WGS) entry which is preliminary data.</text>
</comment>
<dbReference type="InterPro" id="IPR003709">
    <property type="entry name" value="VanY-like_core_dom"/>
</dbReference>
<feature type="signal peptide" evidence="3">
    <location>
        <begin position="1"/>
        <end position="24"/>
    </location>
</feature>
<evidence type="ECO:0000313" key="6">
    <source>
        <dbReference type="Proteomes" id="UP001499938"/>
    </source>
</evidence>
<dbReference type="RefSeq" id="WP_344081835.1">
    <property type="nucleotide sequence ID" value="NZ_BAAAPO010000015.1"/>
</dbReference>
<dbReference type="Pfam" id="PF02557">
    <property type="entry name" value="VanY"/>
    <property type="match status" value="1"/>
</dbReference>
<feature type="coiled-coil region" evidence="1">
    <location>
        <begin position="193"/>
        <end position="225"/>
    </location>
</feature>
<dbReference type="InterPro" id="IPR052179">
    <property type="entry name" value="DD-CPase-like"/>
</dbReference>